<dbReference type="EMBL" id="JAHWXQ010000002">
    <property type="protein sequence ID" value="MBW3365613.1"/>
    <property type="molecule type" value="Genomic_DNA"/>
</dbReference>
<protein>
    <submittedName>
        <fullName evidence="2">PorT family protein</fullName>
    </submittedName>
</protein>
<dbReference type="RefSeq" id="WP_199110077.1">
    <property type="nucleotide sequence ID" value="NZ_JAHWXQ010000002.1"/>
</dbReference>
<keyword evidence="3" id="KW-1185">Reference proteome</keyword>
<feature type="signal peptide" evidence="1">
    <location>
        <begin position="1"/>
        <end position="19"/>
    </location>
</feature>
<accession>A0ABS6XDM8</accession>
<feature type="chain" id="PRO_5047448755" evidence="1">
    <location>
        <begin position="20"/>
        <end position="424"/>
    </location>
</feature>
<evidence type="ECO:0000256" key="1">
    <source>
        <dbReference type="SAM" id="SignalP"/>
    </source>
</evidence>
<evidence type="ECO:0000313" key="2">
    <source>
        <dbReference type="EMBL" id="MBW3365613.1"/>
    </source>
</evidence>
<gene>
    <name evidence="2" type="ORF">KYK27_11185</name>
</gene>
<reference evidence="2 3" key="1">
    <citation type="submission" date="2021-07" db="EMBL/GenBank/DDBJ databases">
        <authorList>
            <person name="Kim M.K."/>
        </authorList>
    </citation>
    <scope>NUCLEOTIDE SEQUENCE [LARGE SCALE GENOMIC DNA]</scope>
    <source>
        <strain evidence="2 3">HLY7-15</strain>
    </source>
</reference>
<comment type="caution">
    <text evidence="2">The sequence shown here is derived from an EMBL/GenBank/DDBJ whole genome shotgun (WGS) entry which is preliminary data.</text>
</comment>
<name>A0ABS6XDM8_9BACT</name>
<dbReference type="Proteomes" id="UP000774935">
    <property type="component" value="Unassembled WGS sequence"/>
</dbReference>
<proteinExistence type="predicted"/>
<evidence type="ECO:0000313" key="3">
    <source>
        <dbReference type="Proteomes" id="UP000774935"/>
    </source>
</evidence>
<organism evidence="2 3">
    <name type="scientific">Pontibacter populi</name>
    <dbReference type="NCBI Taxonomy" id="890055"/>
    <lineage>
        <taxon>Bacteria</taxon>
        <taxon>Pseudomonadati</taxon>
        <taxon>Bacteroidota</taxon>
        <taxon>Cytophagia</taxon>
        <taxon>Cytophagales</taxon>
        <taxon>Hymenobacteraceae</taxon>
        <taxon>Pontibacter</taxon>
    </lineage>
</organism>
<sequence length="424" mass="48635">MNKTLLILLFWSFTFSVSAQGNFEMGYFIDNEGKRTDCLIRNYDRKVNPFQIEYKLTTDGAIEIGGLSQIKEFEIFNTIHKYQRFTVNIDRSSNDVDNLSSSREPDFKEETLFLRVLVEGRATLYTYFERGGLNRNFFKMDDSEVKQLVYKRYSNAGQLGENESYKHQLRYYLTCASISGNDFDDLYYQQKHLVSLFNKFNECSGGNYTDYTSRKKKGNFGLAVTGGANISALETTQKVHTTGGKIYKSYTHDMTVSPLVSLEAEYNFTFNNGKWYAFIEPTFQQFKYKSDFSYTMRLQGGYEFISKGTLSVDYDHIAIPLGIKYAAISTENSSVTIHAAGVFNFLLNNSNTYDGTLGFNMGQGLDFRKEKHFQIPSAILGVGYKYKKFSLEADYHLNKTAVAADYWEIKFVNSVSLMLGYSLF</sequence>
<keyword evidence="1" id="KW-0732">Signal</keyword>